<dbReference type="Proteomes" id="UP000002791">
    <property type="component" value="Chromosome"/>
</dbReference>
<organism evidence="7 8">
    <name type="scientific">Saccharomonospora cyanea NA-134</name>
    <dbReference type="NCBI Taxonomy" id="882082"/>
    <lineage>
        <taxon>Bacteria</taxon>
        <taxon>Bacillati</taxon>
        <taxon>Actinomycetota</taxon>
        <taxon>Actinomycetes</taxon>
        <taxon>Pseudonocardiales</taxon>
        <taxon>Pseudonocardiaceae</taxon>
        <taxon>Saccharomonospora</taxon>
    </lineage>
</organism>
<evidence type="ECO:0000256" key="4">
    <source>
        <dbReference type="ARBA" id="ARBA00022729"/>
    </source>
</evidence>
<feature type="chain" id="PRO_5038587188" evidence="5">
    <location>
        <begin position="27"/>
        <end position="335"/>
    </location>
</feature>
<dbReference type="EMBL" id="CM001440">
    <property type="protein sequence ID" value="EHR62682.1"/>
    <property type="molecule type" value="Genomic_DNA"/>
</dbReference>
<evidence type="ECO:0000259" key="6">
    <source>
        <dbReference type="PROSITE" id="PS50983"/>
    </source>
</evidence>
<comment type="similarity">
    <text evidence="2">Belongs to the bacterial solute-binding protein 8 family.</text>
</comment>
<feature type="domain" description="Fe/B12 periplasmic-binding" evidence="6">
    <location>
        <begin position="66"/>
        <end position="332"/>
    </location>
</feature>
<feature type="signal peptide" evidence="5">
    <location>
        <begin position="1"/>
        <end position="26"/>
    </location>
</feature>
<keyword evidence="4 5" id="KW-0732">Signal</keyword>
<dbReference type="PROSITE" id="PS50983">
    <property type="entry name" value="FE_B12_PBP"/>
    <property type="match status" value="1"/>
</dbReference>
<keyword evidence="3" id="KW-0813">Transport</keyword>
<evidence type="ECO:0000256" key="3">
    <source>
        <dbReference type="ARBA" id="ARBA00022448"/>
    </source>
</evidence>
<dbReference type="OrthoDB" id="9793175at2"/>
<dbReference type="AlphaFoldDB" id="H5XGV5"/>
<protein>
    <submittedName>
        <fullName evidence="7">ABC-type Fe3+-hydroxamate transport system, periplasmic component</fullName>
    </submittedName>
</protein>
<gene>
    <name evidence="7" type="ORF">SaccyDRAFT_3857</name>
</gene>
<dbReference type="RefSeq" id="WP_005458615.1">
    <property type="nucleotide sequence ID" value="NZ_CM001440.1"/>
</dbReference>
<evidence type="ECO:0000256" key="1">
    <source>
        <dbReference type="ARBA" id="ARBA00004196"/>
    </source>
</evidence>
<dbReference type="CDD" id="cd01146">
    <property type="entry name" value="FhuD"/>
    <property type="match status" value="1"/>
</dbReference>
<dbReference type="HOGENOM" id="CLU_038034_0_2_11"/>
<name>H5XGV5_9PSEU</name>
<keyword evidence="8" id="KW-1185">Reference proteome</keyword>
<dbReference type="PANTHER" id="PTHR30532">
    <property type="entry name" value="IRON III DICITRATE-BINDING PERIPLASMIC PROTEIN"/>
    <property type="match status" value="1"/>
</dbReference>
<dbReference type="STRING" id="882082.SaccyDRAFT_3857"/>
<sequence>MIRLFRPRSSSTRVASLAVLGVVALAACSPANEEPAEGGGGENGNGFPRTVAHAMGETVIEERPETVAALDSSYVDAALALETRVVAYTSYPTSDTPPEYLGDDVRYLSDARVVGELANPDVEALYDVAPDLVVSARVRHEGIYSELSNVAPTVFSETTGATWKDNIRLLAKALGKEELAERKISDYERRAEAIGKAIKAKEGELPTYSLVRFVEGEPTVRLYTAESFPGIVASDVGLRRPKGQPSGESGIAVELSQEQIGQLDADHIWVSSYVDDTQQAENPKAAFESNPLWGKLSGEVSEVSDETWYVSVSLQGAHAMLDDIAEQFGVDPARD</sequence>
<comment type="subcellular location">
    <subcellularLocation>
        <location evidence="1">Cell envelope</location>
    </subcellularLocation>
</comment>
<dbReference type="eggNOG" id="COG0614">
    <property type="taxonomic scope" value="Bacteria"/>
</dbReference>
<dbReference type="Pfam" id="PF01497">
    <property type="entry name" value="Peripla_BP_2"/>
    <property type="match status" value="1"/>
</dbReference>
<dbReference type="GO" id="GO:0030288">
    <property type="term" value="C:outer membrane-bounded periplasmic space"/>
    <property type="evidence" value="ECO:0007669"/>
    <property type="project" value="TreeGrafter"/>
</dbReference>
<evidence type="ECO:0000313" key="7">
    <source>
        <dbReference type="EMBL" id="EHR62682.1"/>
    </source>
</evidence>
<dbReference type="PANTHER" id="PTHR30532:SF21">
    <property type="entry name" value="SIDEROPHORE-BINDING LIPOPROTEIN YFIY-RELATED"/>
    <property type="match status" value="1"/>
</dbReference>
<dbReference type="InterPro" id="IPR002491">
    <property type="entry name" value="ABC_transptr_periplasmic_BD"/>
</dbReference>
<dbReference type="Gene3D" id="3.40.50.1980">
    <property type="entry name" value="Nitrogenase molybdenum iron protein domain"/>
    <property type="match status" value="2"/>
</dbReference>
<proteinExistence type="inferred from homology"/>
<accession>H5XGV5</accession>
<dbReference type="PROSITE" id="PS51257">
    <property type="entry name" value="PROKAR_LIPOPROTEIN"/>
    <property type="match status" value="1"/>
</dbReference>
<dbReference type="GO" id="GO:1901678">
    <property type="term" value="P:iron coordination entity transport"/>
    <property type="evidence" value="ECO:0007669"/>
    <property type="project" value="UniProtKB-ARBA"/>
</dbReference>
<evidence type="ECO:0000256" key="5">
    <source>
        <dbReference type="SAM" id="SignalP"/>
    </source>
</evidence>
<reference evidence="7 8" key="1">
    <citation type="submission" date="2011-11" db="EMBL/GenBank/DDBJ databases">
        <title>The Noncontiguous Finished sequence of Saccharomonospora cyanea NA-134.</title>
        <authorList>
            <consortium name="US DOE Joint Genome Institute"/>
            <person name="Lucas S."/>
            <person name="Han J."/>
            <person name="Lapidus A."/>
            <person name="Cheng J.-F."/>
            <person name="Goodwin L."/>
            <person name="Pitluck S."/>
            <person name="Peters L."/>
            <person name="Ovchinnikova G."/>
            <person name="Lu M."/>
            <person name="Detter J.C."/>
            <person name="Han C."/>
            <person name="Tapia R."/>
            <person name="Land M."/>
            <person name="Hauser L."/>
            <person name="Kyrpides N."/>
            <person name="Ivanova N."/>
            <person name="Pagani I."/>
            <person name="Brambilla E.-M."/>
            <person name="Klenk H.-P."/>
            <person name="Woyke T."/>
        </authorList>
    </citation>
    <scope>NUCLEOTIDE SEQUENCE [LARGE SCALE GENOMIC DNA]</scope>
    <source>
        <strain evidence="7 8">NA-134</strain>
    </source>
</reference>
<dbReference type="InterPro" id="IPR051313">
    <property type="entry name" value="Bact_iron-sidero_bind"/>
</dbReference>
<dbReference type="SUPFAM" id="SSF53807">
    <property type="entry name" value="Helical backbone' metal receptor"/>
    <property type="match status" value="1"/>
</dbReference>
<evidence type="ECO:0000313" key="8">
    <source>
        <dbReference type="Proteomes" id="UP000002791"/>
    </source>
</evidence>
<evidence type="ECO:0000256" key="2">
    <source>
        <dbReference type="ARBA" id="ARBA00008814"/>
    </source>
</evidence>